<name>A0ABW9DMY4_9BURK</name>
<dbReference type="InterPro" id="IPR036188">
    <property type="entry name" value="FAD/NAD-bd_sf"/>
</dbReference>
<dbReference type="PANTHER" id="PTHR13847">
    <property type="entry name" value="SARCOSINE DEHYDROGENASE-RELATED"/>
    <property type="match status" value="1"/>
</dbReference>
<evidence type="ECO:0000256" key="1">
    <source>
        <dbReference type="ARBA" id="ARBA00023002"/>
    </source>
</evidence>
<evidence type="ECO:0000313" key="4">
    <source>
        <dbReference type="Proteomes" id="UP001629432"/>
    </source>
</evidence>
<evidence type="ECO:0000259" key="2">
    <source>
        <dbReference type="Pfam" id="PF01266"/>
    </source>
</evidence>
<dbReference type="SUPFAM" id="SSF51905">
    <property type="entry name" value="FAD/NAD(P)-binding domain"/>
    <property type="match status" value="1"/>
</dbReference>
<sequence length="438" mass="47267">MSASVASRQPYSTVWLPFPLDELAPAPSGHLRCDVAVVGGGLSGLSTALHLKLAAPQLDVLLLEAGRIGYGASGLNSGQCAPRIGPAIENQVRSLGEEFARAAYDYSLGAVEFAARFAKDLAIDCELRCAGQWQVALRDADALKLERRAAVYRSLGLDVPLLGADAVHASLPDAYRIRNALVFPAWLLNPGRLCVGMKRAALAQGVRIFEHARVERLERDIGTLHVGSSSIRASRIVLAVDGAIGGLIAFRRTVLPVTAFAAVTRALSCAERSAIGWTQGQGLYDARPMFNFLRPMADGRLLIGGDYRYARDTQAGVAQKPQDASHLLAQLSLFFPSVRSITADVVWHGLLGCTLNEWPIVAPLDRDGRHWHIGAWNGHGVALALRAGHDLAYAMTGQTALPGIPWHCPRAANLPHNLIAMLVPLYLEWLRHSSRMTI</sequence>
<organism evidence="3 4">
    <name type="scientific">Paraburkholderia metrosideri</name>
    <dbReference type="NCBI Taxonomy" id="580937"/>
    <lineage>
        <taxon>Bacteria</taxon>
        <taxon>Pseudomonadati</taxon>
        <taxon>Pseudomonadota</taxon>
        <taxon>Betaproteobacteria</taxon>
        <taxon>Burkholderiales</taxon>
        <taxon>Burkholderiaceae</taxon>
        <taxon>Paraburkholderia</taxon>
    </lineage>
</organism>
<keyword evidence="4" id="KW-1185">Reference proteome</keyword>
<evidence type="ECO:0000313" key="3">
    <source>
        <dbReference type="EMBL" id="MFM0636703.1"/>
    </source>
</evidence>
<dbReference type="InterPro" id="IPR006076">
    <property type="entry name" value="FAD-dep_OxRdtase"/>
</dbReference>
<dbReference type="PANTHER" id="PTHR13847:SF281">
    <property type="entry name" value="FAD DEPENDENT OXIDOREDUCTASE DOMAIN-CONTAINING PROTEIN"/>
    <property type="match status" value="1"/>
</dbReference>
<dbReference type="Pfam" id="PF01266">
    <property type="entry name" value="DAO"/>
    <property type="match status" value="1"/>
</dbReference>
<dbReference type="RefSeq" id="WP_408334852.1">
    <property type="nucleotide sequence ID" value="NZ_JAQQCF010000005.1"/>
</dbReference>
<reference evidence="3 4" key="1">
    <citation type="journal article" date="2024" name="Chem. Sci.">
        <title>Discovery of megapolipeptins by genome mining of a Burkholderiales bacteria collection.</title>
        <authorList>
            <person name="Paulo B.S."/>
            <person name="Recchia M.J.J."/>
            <person name="Lee S."/>
            <person name="Fergusson C.H."/>
            <person name="Romanowski S.B."/>
            <person name="Hernandez A."/>
            <person name="Krull N."/>
            <person name="Liu D.Y."/>
            <person name="Cavanagh H."/>
            <person name="Bos A."/>
            <person name="Gray C.A."/>
            <person name="Murphy B.T."/>
            <person name="Linington R.G."/>
            <person name="Eustaquio A.S."/>
        </authorList>
    </citation>
    <scope>NUCLEOTIDE SEQUENCE [LARGE SCALE GENOMIC DNA]</scope>
    <source>
        <strain evidence="3 4">RL17-338-BIC-A</strain>
    </source>
</reference>
<dbReference type="EMBL" id="JAQQCF010000005">
    <property type="protein sequence ID" value="MFM0636703.1"/>
    <property type="molecule type" value="Genomic_DNA"/>
</dbReference>
<gene>
    <name evidence="3" type="ORF">PQQ63_08370</name>
</gene>
<keyword evidence="1" id="KW-0560">Oxidoreductase</keyword>
<feature type="domain" description="FAD dependent oxidoreductase" evidence="2">
    <location>
        <begin position="34"/>
        <end position="393"/>
    </location>
</feature>
<comment type="caution">
    <text evidence="3">The sequence shown here is derived from an EMBL/GenBank/DDBJ whole genome shotgun (WGS) entry which is preliminary data.</text>
</comment>
<proteinExistence type="predicted"/>
<protein>
    <submittedName>
        <fullName evidence="3">FAD-dependent oxidoreductase</fullName>
    </submittedName>
</protein>
<accession>A0ABW9DMY4</accession>
<dbReference type="Proteomes" id="UP001629432">
    <property type="component" value="Unassembled WGS sequence"/>
</dbReference>
<dbReference type="Gene3D" id="3.50.50.60">
    <property type="entry name" value="FAD/NAD(P)-binding domain"/>
    <property type="match status" value="1"/>
</dbReference>
<dbReference type="Gene3D" id="3.30.9.10">
    <property type="entry name" value="D-Amino Acid Oxidase, subunit A, domain 2"/>
    <property type="match status" value="1"/>
</dbReference>